<keyword evidence="2" id="KW-1185">Reference proteome</keyword>
<accession>A0A0V0SGE0</accession>
<comment type="caution">
    <text evidence="1">The sequence shown here is derived from an EMBL/GenBank/DDBJ whole genome shotgun (WGS) entry which is preliminary data.</text>
</comment>
<proteinExistence type="predicted"/>
<dbReference type="OrthoDB" id="5917190at2759"/>
<dbReference type="Proteomes" id="UP000054630">
    <property type="component" value="Unassembled WGS sequence"/>
</dbReference>
<name>A0A0V0SGE0_9BILA</name>
<protein>
    <submittedName>
        <fullName evidence="1">Uncharacterized protein</fullName>
    </submittedName>
</protein>
<organism evidence="1 2">
    <name type="scientific">Trichinella nelsoni</name>
    <dbReference type="NCBI Taxonomy" id="6336"/>
    <lineage>
        <taxon>Eukaryota</taxon>
        <taxon>Metazoa</taxon>
        <taxon>Ecdysozoa</taxon>
        <taxon>Nematoda</taxon>
        <taxon>Enoplea</taxon>
        <taxon>Dorylaimia</taxon>
        <taxon>Trichinellida</taxon>
        <taxon>Trichinellidae</taxon>
        <taxon>Trichinella</taxon>
    </lineage>
</organism>
<reference evidence="1 2" key="1">
    <citation type="submission" date="2015-01" db="EMBL/GenBank/DDBJ databases">
        <title>Evolution of Trichinella species and genotypes.</title>
        <authorList>
            <person name="Korhonen P.K."/>
            <person name="Edoardo P."/>
            <person name="Giuseppe L.R."/>
            <person name="Gasser R.B."/>
        </authorList>
    </citation>
    <scope>NUCLEOTIDE SEQUENCE [LARGE SCALE GENOMIC DNA]</scope>
    <source>
        <strain evidence="1">ISS37</strain>
    </source>
</reference>
<dbReference type="EMBL" id="JYDL01000011">
    <property type="protein sequence ID" value="KRX25555.1"/>
    <property type="molecule type" value="Genomic_DNA"/>
</dbReference>
<sequence length="266" mass="30802">LSVEYDDGNCCSNQASVLNCNGKTTMKNVASELLNSYKKLPAEMVFSLTVVSENRWLTEQLKFIHRFSKLQQRDGEVGMCVEVRLNDFKGFSFCYARDIGKRQRGLCLSSVVRIMSQDTTGSEVSSGSLFQHWVFPNKDELHKQMVKLNMAKKDERKWRTQNILQIRYHCKETRKFPYCDAYFSARCEADGTVESYGGVVHNHSFRKPTTRLPSPTREKVLQCLKKGINDMKTIHNILIKKGYNASEGQLRHLVYYHRRKELKKPS</sequence>
<evidence type="ECO:0000313" key="2">
    <source>
        <dbReference type="Proteomes" id="UP000054630"/>
    </source>
</evidence>
<dbReference type="AlphaFoldDB" id="A0A0V0SGE0"/>
<feature type="non-terminal residue" evidence="1">
    <location>
        <position position="1"/>
    </location>
</feature>
<gene>
    <name evidence="1" type="ORF">T07_4505</name>
</gene>
<evidence type="ECO:0000313" key="1">
    <source>
        <dbReference type="EMBL" id="KRX25555.1"/>
    </source>
</evidence>